<evidence type="ECO:0000256" key="1">
    <source>
        <dbReference type="SAM" id="MobiDB-lite"/>
    </source>
</evidence>
<dbReference type="NCBIfam" id="TIGR01764">
    <property type="entry name" value="excise"/>
    <property type="match status" value="1"/>
</dbReference>
<feature type="domain" description="Helix-turn-helix" evidence="2">
    <location>
        <begin position="20"/>
        <end position="68"/>
    </location>
</feature>
<protein>
    <submittedName>
        <fullName evidence="3">Helix-turn-helix domain-containing protein</fullName>
    </submittedName>
</protein>
<dbReference type="EMBL" id="VJXX01000008">
    <property type="protein sequence ID" value="MPY12283.1"/>
    <property type="molecule type" value="Genomic_DNA"/>
</dbReference>
<evidence type="ECO:0000259" key="2">
    <source>
        <dbReference type="Pfam" id="PF12728"/>
    </source>
</evidence>
<sequence length="135" mass="14660">MTPVMSRALGTLFADLPSRLSAKQLTDMLGLFDKTVTYRWLREGRLPAIRLGGTWVILRDDVHEHLEASYNTKPGFVGDGSPASDEEQGLSMVPEDDGADENPDATPESASEDEPDLAVARGCLNCGTRVGDRKL</sequence>
<dbReference type="Pfam" id="PF12728">
    <property type="entry name" value="HTH_17"/>
    <property type="match status" value="1"/>
</dbReference>
<feature type="region of interest" description="Disordered" evidence="1">
    <location>
        <begin position="71"/>
        <end position="118"/>
    </location>
</feature>
<name>A0A7X1NTB3_9MICC</name>
<dbReference type="OrthoDB" id="4871899at2"/>
<feature type="compositionally biased region" description="Acidic residues" evidence="1">
    <location>
        <begin position="84"/>
        <end position="103"/>
    </location>
</feature>
<proteinExistence type="predicted"/>
<reference evidence="4" key="1">
    <citation type="submission" date="2019-07" db="EMBL/GenBank/DDBJ databases">
        <title>Arthrobacter KR32 sp. nov., isolated from mountain cheese made of cows milk.</title>
        <authorList>
            <person name="Flegler A."/>
        </authorList>
    </citation>
    <scope>NUCLEOTIDE SEQUENCE [LARGE SCALE GENOMIC DNA]</scope>
    <source>
        <strain evidence="4">KR32</strain>
    </source>
</reference>
<dbReference type="InterPro" id="IPR010093">
    <property type="entry name" value="SinI_DNA-bd"/>
</dbReference>
<dbReference type="AlphaFoldDB" id="A0A7X1NTB3"/>
<comment type="caution">
    <text evidence="3">The sequence shown here is derived from an EMBL/GenBank/DDBJ whole genome shotgun (WGS) entry which is preliminary data.</text>
</comment>
<keyword evidence="4" id="KW-1185">Reference proteome</keyword>
<accession>A0A7X1NTB3</accession>
<dbReference type="InterPro" id="IPR041657">
    <property type="entry name" value="HTH_17"/>
</dbReference>
<organism evidence="3 4">
    <name type="scientific">Arthrobacter bussei</name>
    <dbReference type="NCBI Taxonomy" id="2594179"/>
    <lineage>
        <taxon>Bacteria</taxon>
        <taxon>Bacillati</taxon>
        <taxon>Actinomycetota</taxon>
        <taxon>Actinomycetes</taxon>
        <taxon>Micrococcales</taxon>
        <taxon>Micrococcaceae</taxon>
        <taxon>Arthrobacter</taxon>
    </lineage>
</organism>
<dbReference type="GO" id="GO:0003677">
    <property type="term" value="F:DNA binding"/>
    <property type="evidence" value="ECO:0007669"/>
    <property type="project" value="InterPro"/>
</dbReference>
<dbReference type="Proteomes" id="UP000326464">
    <property type="component" value="Unassembled WGS sequence"/>
</dbReference>
<gene>
    <name evidence="3" type="ORF">FNH21_16445</name>
</gene>
<evidence type="ECO:0000313" key="3">
    <source>
        <dbReference type="EMBL" id="MPY12283.1"/>
    </source>
</evidence>
<dbReference type="SUPFAM" id="SSF46955">
    <property type="entry name" value="Putative DNA-binding domain"/>
    <property type="match status" value="1"/>
</dbReference>
<dbReference type="InterPro" id="IPR009061">
    <property type="entry name" value="DNA-bd_dom_put_sf"/>
</dbReference>
<evidence type="ECO:0000313" key="4">
    <source>
        <dbReference type="Proteomes" id="UP000326464"/>
    </source>
</evidence>